<proteinExistence type="predicted"/>
<dbReference type="AlphaFoldDB" id="C1DVK3"/>
<sequence>MKTVAKEKALERLEIAHWQIEAGKINTLGSTLYFALFNYMQSILGEAPEGRWKHIGILKFFLKICTEKNYLDKLTLRKISKIYEDLYQYRLKADYLDEDLTEKEKRELIFIYEVVKEVINNGKN</sequence>
<protein>
    <recommendedName>
        <fullName evidence="1">HEPN domain-containing protein</fullName>
    </recommendedName>
</protein>
<dbReference type="HOGENOM" id="CLU_2002743_0_0_0"/>
<dbReference type="EMBL" id="CP001229">
    <property type="protein sequence ID" value="ACN98930.1"/>
    <property type="molecule type" value="Genomic_DNA"/>
</dbReference>
<evidence type="ECO:0000313" key="2">
    <source>
        <dbReference type="EMBL" id="ACN98930.1"/>
    </source>
</evidence>
<dbReference type="Proteomes" id="UP000001369">
    <property type="component" value="Chromosome"/>
</dbReference>
<gene>
    <name evidence="2" type="ordered locus">SULAZ_1169</name>
</gene>
<accession>C1DVK3</accession>
<dbReference type="RefSeq" id="WP_012674250.1">
    <property type="nucleotide sequence ID" value="NC_012438.1"/>
</dbReference>
<keyword evidence="3" id="KW-1185">Reference proteome</keyword>
<name>C1DVK3_SULAA</name>
<dbReference type="Gene3D" id="1.20.120.330">
    <property type="entry name" value="Nucleotidyltransferases domain 2"/>
    <property type="match status" value="1"/>
</dbReference>
<dbReference type="InterPro" id="IPR007842">
    <property type="entry name" value="HEPN_dom"/>
</dbReference>
<reference evidence="2 3" key="1">
    <citation type="journal article" date="2009" name="J. Bacteriol.">
        <title>Complete and draft genome sequences of six members of the Aquificales.</title>
        <authorList>
            <person name="Reysenbach A.L."/>
            <person name="Hamamura N."/>
            <person name="Podar M."/>
            <person name="Griffiths E."/>
            <person name="Ferreira S."/>
            <person name="Hochstein R."/>
            <person name="Heidelberg J."/>
            <person name="Johnson J."/>
            <person name="Mead D."/>
            <person name="Pohorille A."/>
            <person name="Sarmiento M."/>
            <person name="Schweighofer K."/>
            <person name="Seshadri R."/>
            <person name="Voytek M.A."/>
        </authorList>
    </citation>
    <scope>NUCLEOTIDE SEQUENCE [LARGE SCALE GENOMIC DNA]</scope>
    <source>
        <strain evidence="3">Az-Fu1 / DSM 15241 / OCM 825</strain>
    </source>
</reference>
<organism evidence="2 3">
    <name type="scientific">Sulfurihydrogenibium azorense (strain DSM 15241 / OCM 825 / Az-Fu1)</name>
    <dbReference type="NCBI Taxonomy" id="204536"/>
    <lineage>
        <taxon>Bacteria</taxon>
        <taxon>Pseudomonadati</taxon>
        <taxon>Aquificota</taxon>
        <taxon>Aquificia</taxon>
        <taxon>Aquificales</taxon>
        <taxon>Hydrogenothermaceae</taxon>
        <taxon>Sulfurihydrogenibium</taxon>
    </lineage>
</organism>
<dbReference type="Pfam" id="PF05168">
    <property type="entry name" value="HEPN"/>
    <property type="match status" value="1"/>
</dbReference>
<evidence type="ECO:0000259" key="1">
    <source>
        <dbReference type="Pfam" id="PF05168"/>
    </source>
</evidence>
<dbReference type="OrthoDB" id="15472at2"/>
<dbReference type="KEGG" id="saf:SULAZ_1169"/>
<feature type="domain" description="HEPN" evidence="1">
    <location>
        <begin position="6"/>
        <end position="119"/>
    </location>
</feature>
<evidence type="ECO:0000313" key="3">
    <source>
        <dbReference type="Proteomes" id="UP000001369"/>
    </source>
</evidence>